<dbReference type="GeneID" id="113397177"/>
<keyword evidence="3" id="KW-1185">Reference proteome</keyword>
<dbReference type="SMART" id="SM00409">
    <property type="entry name" value="IG"/>
    <property type="match status" value="1"/>
</dbReference>
<keyword evidence="1" id="KW-0812">Transmembrane</keyword>
<evidence type="ECO:0000256" key="1">
    <source>
        <dbReference type="SAM" id="Phobius"/>
    </source>
</evidence>
<evidence type="ECO:0000259" key="2">
    <source>
        <dbReference type="PROSITE" id="PS50835"/>
    </source>
</evidence>
<dbReference type="SUPFAM" id="SSF48726">
    <property type="entry name" value="Immunoglobulin"/>
    <property type="match status" value="1"/>
</dbReference>
<protein>
    <submittedName>
        <fullName evidence="4">Uncharacterized protein LOC113397177</fullName>
    </submittedName>
</protein>
<dbReference type="OrthoDB" id="10258440at2759"/>
<name>A0A8B8I278_VANTA</name>
<sequence length="217" mass="24045">MPSIAENIADIKSTVVTEVPAGSTVVLNCDSNDFDHNFMFWLMDSHPLKIIGPETSFDEKKYKYEVLSGKLHINSVSPTESGYYKCFSKKLDGVGVTVGEVEMIVHGSTFTTADAIKLSAIVISILVLIVCAVIYFRLRKEWNKYDGRTAVPVEEDEEDGEEIYNRTTTAISQPAPGPSRNQSSEHLLYGIDNQGLDTDFNSVFENIQIKTPSPSLI</sequence>
<proteinExistence type="predicted"/>
<feature type="transmembrane region" description="Helical" evidence="1">
    <location>
        <begin position="118"/>
        <end position="138"/>
    </location>
</feature>
<dbReference type="PROSITE" id="PS50835">
    <property type="entry name" value="IG_LIKE"/>
    <property type="match status" value="1"/>
</dbReference>
<accession>A0A8B8I278</accession>
<organism evidence="3 4">
    <name type="scientific">Vanessa tameamea</name>
    <name type="common">Kamehameha butterfly</name>
    <dbReference type="NCBI Taxonomy" id="334116"/>
    <lineage>
        <taxon>Eukaryota</taxon>
        <taxon>Metazoa</taxon>
        <taxon>Ecdysozoa</taxon>
        <taxon>Arthropoda</taxon>
        <taxon>Hexapoda</taxon>
        <taxon>Insecta</taxon>
        <taxon>Pterygota</taxon>
        <taxon>Neoptera</taxon>
        <taxon>Endopterygota</taxon>
        <taxon>Lepidoptera</taxon>
        <taxon>Glossata</taxon>
        <taxon>Ditrysia</taxon>
        <taxon>Papilionoidea</taxon>
        <taxon>Nymphalidae</taxon>
        <taxon>Nymphalinae</taxon>
        <taxon>Vanessa</taxon>
    </lineage>
</organism>
<dbReference type="InterPro" id="IPR003599">
    <property type="entry name" value="Ig_sub"/>
</dbReference>
<dbReference type="RefSeq" id="XP_026491189.1">
    <property type="nucleotide sequence ID" value="XM_026635404.2"/>
</dbReference>
<dbReference type="InterPro" id="IPR036179">
    <property type="entry name" value="Ig-like_dom_sf"/>
</dbReference>
<dbReference type="InterPro" id="IPR007110">
    <property type="entry name" value="Ig-like_dom"/>
</dbReference>
<keyword evidence="1" id="KW-0472">Membrane</keyword>
<reference evidence="4" key="2">
    <citation type="submission" date="2025-08" db="UniProtKB">
        <authorList>
            <consortium name="RefSeq"/>
        </authorList>
    </citation>
    <scope>IDENTIFICATION</scope>
    <source>
        <tissue evidence="4">Whole body</tissue>
    </source>
</reference>
<evidence type="ECO:0000313" key="4">
    <source>
        <dbReference type="RefSeq" id="XP_026491189.1"/>
    </source>
</evidence>
<evidence type="ECO:0000313" key="3">
    <source>
        <dbReference type="Proteomes" id="UP001652626"/>
    </source>
</evidence>
<feature type="domain" description="Ig-like" evidence="2">
    <location>
        <begin position="2"/>
        <end position="86"/>
    </location>
</feature>
<reference evidence="3" key="1">
    <citation type="submission" date="2025-05" db="UniProtKB">
        <authorList>
            <consortium name="RefSeq"/>
        </authorList>
    </citation>
    <scope>NUCLEOTIDE SEQUENCE [LARGE SCALE GENOMIC DNA]</scope>
</reference>
<gene>
    <name evidence="4" type="primary">LOC113397177</name>
</gene>
<dbReference type="OMA" id="HNFMFWL"/>
<dbReference type="Gene3D" id="2.60.40.10">
    <property type="entry name" value="Immunoglobulins"/>
    <property type="match status" value="1"/>
</dbReference>
<dbReference type="InterPro" id="IPR013783">
    <property type="entry name" value="Ig-like_fold"/>
</dbReference>
<dbReference type="AlphaFoldDB" id="A0A8B8I278"/>
<keyword evidence="1" id="KW-1133">Transmembrane helix</keyword>
<dbReference type="Proteomes" id="UP001652626">
    <property type="component" value="Chromosome 3"/>
</dbReference>